<reference evidence="1" key="1">
    <citation type="journal article" date="2015" name="Nature">
        <title>Complex archaea that bridge the gap between prokaryotes and eukaryotes.</title>
        <authorList>
            <person name="Spang A."/>
            <person name="Saw J.H."/>
            <person name="Jorgensen S.L."/>
            <person name="Zaremba-Niedzwiedzka K."/>
            <person name="Martijn J."/>
            <person name="Lind A.E."/>
            <person name="van Eijk R."/>
            <person name="Schleper C."/>
            <person name="Guy L."/>
            <person name="Ettema T.J."/>
        </authorList>
    </citation>
    <scope>NUCLEOTIDE SEQUENCE</scope>
</reference>
<gene>
    <name evidence="1" type="ORF">LCGC14_0175170</name>
</gene>
<evidence type="ECO:0000313" key="1">
    <source>
        <dbReference type="EMBL" id="KKN95648.1"/>
    </source>
</evidence>
<sequence length="90" mass="10765">MSQKDILSKIDNKLQECTSKSEFYSLYEQVKTLLTTHEIKYNEYEYGRNGELIVDNNIFYKWILDQEEIPFPDVYDDIMVEQINSLRSIS</sequence>
<proteinExistence type="predicted"/>
<protein>
    <submittedName>
        <fullName evidence="1">Uncharacterized protein</fullName>
    </submittedName>
</protein>
<comment type="caution">
    <text evidence="1">The sequence shown here is derived from an EMBL/GenBank/DDBJ whole genome shotgun (WGS) entry which is preliminary data.</text>
</comment>
<dbReference type="AlphaFoldDB" id="A0A0F9XTP0"/>
<accession>A0A0F9XTP0</accession>
<name>A0A0F9XTP0_9ZZZZ</name>
<organism evidence="1">
    <name type="scientific">marine sediment metagenome</name>
    <dbReference type="NCBI Taxonomy" id="412755"/>
    <lineage>
        <taxon>unclassified sequences</taxon>
        <taxon>metagenomes</taxon>
        <taxon>ecological metagenomes</taxon>
    </lineage>
</organism>
<dbReference type="EMBL" id="LAZR01000069">
    <property type="protein sequence ID" value="KKN95648.1"/>
    <property type="molecule type" value="Genomic_DNA"/>
</dbReference>